<evidence type="ECO:0000256" key="13">
    <source>
        <dbReference type="ARBA" id="ARBA00033211"/>
    </source>
</evidence>
<evidence type="ECO:0000256" key="5">
    <source>
        <dbReference type="ARBA" id="ARBA00022531"/>
    </source>
</evidence>
<keyword evidence="17" id="KW-1185">Reference proteome</keyword>
<dbReference type="PRINTS" id="PR00605">
    <property type="entry name" value="CYTCHROMECIC"/>
</dbReference>
<dbReference type="GO" id="GO:0015979">
    <property type="term" value="P:photosynthesis"/>
    <property type="evidence" value="ECO:0007669"/>
    <property type="project" value="UniProtKB-KW"/>
</dbReference>
<evidence type="ECO:0000256" key="6">
    <source>
        <dbReference type="ARBA" id="ARBA00022617"/>
    </source>
</evidence>
<dbReference type="GO" id="GO:0005506">
    <property type="term" value="F:iron ion binding"/>
    <property type="evidence" value="ECO:0007669"/>
    <property type="project" value="InterPro"/>
</dbReference>
<evidence type="ECO:0000256" key="11">
    <source>
        <dbReference type="ARBA" id="ARBA00030448"/>
    </source>
</evidence>
<keyword evidence="10" id="KW-0793">Thylakoid</keyword>
<evidence type="ECO:0000256" key="1">
    <source>
        <dbReference type="ARBA" id="ARBA00002347"/>
    </source>
</evidence>
<evidence type="ECO:0000256" key="12">
    <source>
        <dbReference type="ARBA" id="ARBA00031247"/>
    </source>
</evidence>
<reference evidence="16 17" key="1">
    <citation type="journal article" date="2010" name="Plant Cell">
        <title>The Chlorella variabilis NC64A genome reveals adaptation to photosymbiosis, coevolution with viruses, and cryptic sex.</title>
        <authorList>
            <person name="Blanc G."/>
            <person name="Duncan G."/>
            <person name="Agarkova I."/>
            <person name="Borodovsky M."/>
            <person name="Gurnon J."/>
            <person name="Kuo A."/>
            <person name="Lindquist E."/>
            <person name="Lucas S."/>
            <person name="Pangilinan J."/>
            <person name="Polle J."/>
            <person name="Salamov A."/>
            <person name="Terry A."/>
            <person name="Yamada T."/>
            <person name="Dunigan D.D."/>
            <person name="Grigoriev I.V."/>
            <person name="Claverie J.M."/>
            <person name="Van Etten J.L."/>
        </authorList>
    </citation>
    <scope>NUCLEOTIDE SEQUENCE [LARGE SCALE GENOMIC DNA]</scope>
    <source>
        <strain evidence="16 17">NC64A</strain>
    </source>
</reference>
<keyword evidence="9 14" id="KW-0408">Iron</keyword>
<dbReference type="RefSeq" id="XP_005843045.1">
    <property type="nucleotide sequence ID" value="XM_005842983.1"/>
</dbReference>
<evidence type="ECO:0000259" key="15">
    <source>
        <dbReference type="PROSITE" id="PS51007"/>
    </source>
</evidence>
<evidence type="ECO:0000313" key="16">
    <source>
        <dbReference type="EMBL" id="EFN50943.1"/>
    </source>
</evidence>
<name>E1ZTB1_CHLVA</name>
<sequence length="99" mass="10788">ADLALGEEVFSNNCAACHMGGNNSVQVEKTLRKAALEQYLEGGFNQPAIIYQVENGKNAMPAWGDRLSEEEIEAVAAYVFKQVRVGRRKNGGSCHLQCS</sequence>
<comment type="function">
    <text evidence="1">Functions as an electron carrier between membrane-bound cytochrome b6-f and photosystem I in oxygenic photosynthesis.</text>
</comment>
<evidence type="ECO:0000256" key="7">
    <source>
        <dbReference type="ARBA" id="ARBA00022723"/>
    </source>
</evidence>
<dbReference type="Pfam" id="PF13442">
    <property type="entry name" value="Cytochrome_CBB3"/>
    <property type="match status" value="1"/>
</dbReference>
<keyword evidence="6 14" id="KW-0349">Heme</keyword>
<evidence type="ECO:0000256" key="9">
    <source>
        <dbReference type="ARBA" id="ARBA00023004"/>
    </source>
</evidence>
<comment type="subcellular location">
    <subcellularLocation>
        <location evidence="2">Plastid</location>
        <location evidence="2">Chloroplast thylakoid lumen</location>
    </subcellularLocation>
</comment>
<evidence type="ECO:0000256" key="10">
    <source>
        <dbReference type="ARBA" id="ARBA00023078"/>
    </source>
</evidence>
<evidence type="ECO:0000313" key="17">
    <source>
        <dbReference type="Proteomes" id="UP000008141"/>
    </source>
</evidence>
<comment type="similarity">
    <text evidence="3">Belongs to the cytochrome c family. PetJ subfamily.</text>
</comment>
<dbReference type="OrthoDB" id="1930491at2759"/>
<dbReference type="InterPro" id="IPR009056">
    <property type="entry name" value="Cyt_c-like_dom"/>
</dbReference>
<keyword evidence="4" id="KW-0813">Transport</keyword>
<evidence type="ECO:0000256" key="4">
    <source>
        <dbReference type="ARBA" id="ARBA00022448"/>
    </source>
</evidence>
<dbReference type="GO" id="GO:0020037">
    <property type="term" value="F:heme binding"/>
    <property type="evidence" value="ECO:0007669"/>
    <property type="project" value="InterPro"/>
</dbReference>
<accession>E1ZTB1</accession>
<dbReference type="InterPro" id="IPR023655">
    <property type="entry name" value="Cyt_C6"/>
</dbReference>
<dbReference type="PANTHER" id="PTHR34688:SF2">
    <property type="entry name" value="CYTOCHROME C6, CHLOROPLASTIC"/>
    <property type="match status" value="1"/>
</dbReference>
<evidence type="ECO:0000256" key="3">
    <source>
        <dbReference type="ARBA" id="ARBA00009650"/>
    </source>
</evidence>
<dbReference type="PANTHER" id="PTHR34688">
    <property type="entry name" value="CYTOCHROME C6, CHLOROPLASTIC"/>
    <property type="match status" value="1"/>
</dbReference>
<evidence type="ECO:0000256" key="2">
    <source>
        <dbReference type="ARBA" id="ARBA00004456"/>
    </source>
</evidence>
<dbReference type="GO" id="GO:0009055">
    <property type="term" value="F:electron transfer activity"/>
    <property type="evidence" value="ECO:0007669"/>
    <property type="project" value="InterPro"/>
</dbReference>
<feature type="domain" description="Cytochrome c" evidence="15">
    <location>
        <begin position="1"/>
        <end position="83"/>
    </location>
</feature>
<keyword evidence="7 14" id="KW-0479">Metal-binding</keyword>
<dbReference type="SUPFAM" id="SSF46626">
    <property type="entry name" value="Cytochrome c"/>
    <property type="match status" value="1"/>
</dbReference>
<protein>
    <recommendedName>
        <fullName evidence="13">Cytochrome c-553</fullName>
    </recommendedName>
    <alternativeName>
        <fullName evidence="12">Cytochrome c553</fullName>
    </alternativeName>
    <alternativeName>
        <fullName evidence="11">Soluble cytochrome f</fullName>
    </alternativeName>
</protein>
<proteinExistence type="inferred from homology"/>
<dbReference type="KEGG" id="cvr:CHLNCDRAFT_28519"/>
<gene>
    <name evidence="16" type="ORF">CHLNCDRAFT_28519</name>
</gene>
<feature type="non-terminal residue" evidence="16">
    <location>
        <position position="1"/>
    </location>
</feature>
<dbReference type="Proteomes" id="UP000008141">
    <property type="component" value="Unassembled WGS sequence"/>
</dbReference>
<organism evidence="17">
    <name type="scientific">Chlorella variabilis</name>
    <name type="common">Green alga</name>
    <dbReference type="NCBI Taxonomy" id="554065"/>
    <lineage>
        <taxon>Eukaryota</taxon>
        <taxon>Viridiplantae</taxon>
        <taxon>Chlorophyta</taxon>
        <taxon>core chlorophytes</taxon>
        <taxon>Trebouxiophyceae</taxon>
        <taxon>Chlorellales</taxon>
        <taxon>Chlorellaceae</taxon>
        <taxon>Chlorella clade</taxon>
        <taxon>Chlorella</taxon>
    </lineage>
</organism>
<dbReference type="InParanoid" id="E1ZTB1"/>
<evidence type="ECO:0000256" key="8">
    <source>
        <dbReference type="ARBA" id="ARBA00022982"/>
    </source>
</evidence>
<keyword evidence="8" id="KW-0249">Electron transport</keyword>
<dbReference type="STRING" id="554065.E1ZTB1"/>
<keyword evidence="5" id="KW-0602">Photosynthesis</keyword>
<dbReference type="EMBL" id="GL433870">
    <property type="protein sequence ID" value="EFN50943.1"/>
    <property type="molecule type" value="Genomic_DNA"/>
</dbReference>
<evidence type="ECO:0000256" key="14">
    <source>
        <dbReference type="PROSITE-ProRule" id="PRU00433"/>
    </source>
</evidence>
<dbReference type="InterPro" id="IPR036909">
    <property type="entry name" value="Cyt_c-like_dom_sf"/>
</dbReference>
<dbReference type="Gene3D" id="1.10.760.10">
    <property type="entry name" value="Cytochrome c-like domain"/>
    <property type="match status" value="1"/>
</dbReference>
<dbReference type="AlphaFoldDB" id="E1ZTB1"/>
<dbReference type="PROSITE" id="PS51007">
    <property type="entry name" value="CYTC"/>
    <property type="match status" value="1"/>
</dbReference>
<dbReference type="eggNOG" id="ENOG502SB4X">
    <property type="taxonomic scope" value="Eukaryota"/>
</dbReference>
<dbReference type="GO" id="GO:0009543">
    <property type="term" value="C:chloroplast thylakoid lumen"/>
    <property type="evidence" value="ECO:0007669"/>
    <property type="project" value="UniProtKB-SubCell"/>
</dbReference>
<dbReference type="GeneID" id="17350403"/>
<dbReference type="InterPro" id="IPR008168">
    <property type="entry name" value="Cyt_C_IC"/>
</dbReference>